<feature type="signal peptide" evidence="2">
    <location>
        <begin position="1"/>
        <end position="19"/>
    </location>
</feature>
<dbReference type="CDD" id="cd09618">
    <property type="entry name" value="CBM9_like_2"/>
    <property type="match status" value="1"/>
</dbReference>
<evidence type="ECO:0000256" key="1">
    <source>
        <dbReference type="SAM" id="MobiDB-lite"/>
    </source>
</evidence>
<evidence type="ECO:0000259" key="4">
    <source>
        <dbReference type="Pfam" id="PF19313"/>
    </source>
</evidence>
<dbReference type="InterPro" id="IPR010502">
    <property type="entry name" value="Carb-bd_dom_fam9"/>
</dbReference>
<feature type="chain" id="PRO_5045529997" evidence="2">
    <location>
        <begin position="20"/>
        <end position="900"/>
    </location>
</feature>
<feature type="domain" description="DUF5916" evidence="4">
    <location>
        <begin position="264"/>
        <end position="443"/>
    </location>
</feature>
<gene>
    <name evidence="5" type="ORF">U6A24_01750</name>
</gene>
<dbReference type="InterPro" id="IPR045670">
    <property type="entry name" value="DUF5916"/>
</dbReference>
<evidence type="ECO:0000256" key="2">
    <source>
        <dbReference type="SAM" id="SignalP"/>
    </source>
</evidence>
<name>A0ABU5ZSB6_9FLAO</name>
<reference evidence="5 6" key="1">
    <citation type="journal article" date="2013" name="Int. J. Syst. Evol. Microbiol.">
        <title>Aquimarina gracilis sp. nov., isolated from the gut microflora of a mussel, Mytilus coruscus, and emended description of Aquimarina spongiae.</title>
        <authorList>
            <person name="Park S.C."/>
            <person name="Choe H.N."/>
            <person name="Baik K.S."/>
            <person name="Seong C.N."/>
        </authorList>
    </citation>
    <scope>NUCLEOTIDE SEQUENCE [LARGE SCALE GENOMIC DNA]</scope>
    <source>
        <strain evidence="5 6">PSC32</strain>
    </source>
</reference>
<sequence length="900" mass="103816">MKLLYHFLVLSCIPLCINAQDSTKTATVVKKRIYTTKPLNGAEAPTIDGIIDEASWNLVEWTGDFVENEPDENTPPSQQTKFKIVYDQKYLYVAYRCYDNEPNKIEKRLSRRDGFAGDWVEINLDTYHDKRTGFSFTITAAGVKGDEFISRNGNNWDGSWNPIWYTATNIDDEGWTAEVKIPLSQVKFGKSKEQIWGLQVNRRFFRNEERSVWQRIPQDAPGWVSEFGELHGLIDIEPQKQLEIQPFGVIQFDTFPEEEGNPFRDGDEFKLNGGLDAKIGITNDLTLDLTVNPDFGQVEADPAAIALDGFQIFFREQRPFFVENKNIFDYRFANGQDNVFYSRRIGRSPQGSITELDGEFVDRPTNTTMLGAAKFSGKTKDGWSIGILESVTEREIAKIQDEDGNEREAVVEPLTNYFVARAQKDFNERNTYIGGIFTATNRNLGDAFEIDSDNPDTDETSELVGTRENNLYALRKSAYSGGLDFRHNWKDRKYYIEGNMVLSHVEGSKEAIEATQRELTHNFQRPDAGHVEVDPNRTSLTGTGGKITGGKSGGGRWRYNAGIFWRSPELELNDIGFLRQADEIRQFANVRYLFLKPTKFYRRANIFAEQFSTFDFDGNYNRIQYFIRGEINYMNNWWTEAGFGHKPRIFSNTILQGGPRWRFSEENFAFLFFGSDRRKKFNFTLGYDGSRAKQNNFSFNRYVVRLRYQPINALSISLNPQFRQNPNKTQYVTEVDFNGTPRYITANIDQQTLSASIRLNYNINPNLTIQYYGEPFISRGRYKDFNFVNNPVAEDLNERVTLYDQDQISFLDDVYSVDEDRNGIVDYTIDNPDFAFVQFRSNLVLRWEYIPGSEIFLVWSQGVTGSGDPGEHLFRSLNNQILDQQPENTFLIKATYRFVL</sequence>
<dbReference type="Pfam" id="PF06452">
    <property type="entry name" value="CBM9_1"/>
    <property type="match status" value="1"/>
</dbReference>
<dbReference type="EMBL" id="JAYKLX010000001">
    <property type="protein sequence ID" value="MEB3344161.1"/>
    <property type="molecule type" value="Genomic_DNA"/>
</dbReference>
<dbReference type="RefSeq" id="WP_324178212.1">
    <property type="nucleotide sequence ID" value="NZ_BAABAW010000016.1"/>
</dbReference>
<feature type="domain" description="Carbohydrate-binding" evidence="3">
    <location>
        <begin position="47"/>
        <end position="200"/>
    </location>
</feature>
<dbReference type="Proteomes" id="UP001327027">
    <property type="component" value="Unassembled WGS sequence"/>
</dbReference>
<dbReference type="SUPFAM" id="SSF49344">
    <property type="entry name" value="CBD9-like"/>
    <property type="match status" value="1"/>
</dbReference>
<keyword evidence="2" id="KW-0732">Signal</keyword>
<dbReference type="Pfam" id="PF19313">
    <property type="entry name" value="DUF5916"/>
    <property type="match status" value="2"/>
</dbReference>
<feature type="region of interest" description="Disordered" evidence="1">
    <location>
        <begin position="527"/>
        <end position="547"/>
    </location>
</feature>
<evidence type="ECO:0000259" key="3">
    <source>
        <dbReference type="Pfam" id="PF06452"/>
    </source>
</evidence>
<evidence type="ECO:0000313" key="6">
    <source>
        <dbReference type="Proteomes" id="UP001327027"/>
    </source>
</evidence>
<dbReference type="Gene3D" id="2.60.40.1190">
    <property type="match status" value="1"/>
</dbReference>
<proteinExistence type="predicted"/>
<accession>A0ABU5ZSB6</accession>
<organism evidence="5 6">
    <name type="scientific">Aquimarina gracilis</name>
    <dbReference type="NCBI Taxonomy" id="874422"/>
    <lineage>
        <taxon>Bacteria</taxon>
        <taxon>Pseudomonadati</taxon>
        <taxon>Bacteroidota</taxon>
        <taxon>Flavobacteriia</taxon>
        <taxon>Flavobacteriales</taxon>
        <taxon>Flavobacteriaceae</taxon>
        <taxon>Aquimarina</taxon>
    </lineage>
</organism>
<protein>
    <submittedName>
        <fullName evidence="5">DUF5916 domain-containing protein</fullName>
    </submittedName>
</protein>
<keyword evidence="6" id="KW-1185">Reference proteome</keyword>
<evidence type="ECO:0000313" key="5">
    <source>
        <dbReference type="EMBL" id="MEB3344161.1"/>
    </source>
</evidence>
<feature type="domain" description="DUF5916" evidence="4">
    <location>
        <begin position="478"/>
        <end position="896"/>
    </location>
</feature>
<comment type="caution">
    <text evidence="5">The sequence shown here is derived from an EMBL/GenBank/DDBJ whole genome shotgun (WGS) entry which is preliminary data.</text>
</comment>